<accession>A0A6D2HNQ7</accession>
<protein>
    <submittedName>
        <fullName evidence="2">Uncharacterized protein</fullName>
    </submittedName>
</protein>
<name>A0A6D2HNQ7_9BRAS</name>
<keyword evidence="3" id="KW-1185">Reference proteome</keyword>
<organism evidence="2 3">
    <name type="scientific">Microthlaspi erraticum</name>
    <dbReference type="NCBI Taxonomy" id="1685480"/>
    <lineage>
        <taxon>Eukaryota</taxon>
        <taxon>Viridiplantae</taxon>
        <taxon>Streptophyta</taxon>
        <taxon>Embryophyta</taxon>
        <taxon>Tracheophyta</taxon>
        <taxon>Spermatophyta</taxon>
        <taxon>Magnoliopsida</taxon>
        <taxon>eudicotyledons</taxon>
        <taxon>Gunneridae</taxon>
        <taxon>Pentapetalae</taxon>
        <taxon>rosids</taxon>
        <taxon>malvids</taxon>
        <taxon>Brassicales</taxon>
        <taxon>Brassicaceae</taxon>
        <taxon>Coluteocarpeae</taxon>
        <taxon>Microthlaspi</taxon>
    </lineage>
</organism>
<dbReference type="AlphaFoldDB" id="A0A6D2HNQ7"/>
<proteinExistence type="predicted"/>
<evidence type="ECO:0000313" key="2">
    <source>
        <dbReference type="EMBL" id="CAA7015717.1"/>
    </source>
</evidence>
<gene>
    <name evidence="2" type="ORF">MERR_LOCUS2952</name>
</gene>
<feature type="compositionally biased region" description="Pro residues" evidence="1">
    <location>
        <begin position="47"/>
        <end position="59"/>
    </location>
</feature>
<dbReference type="Proteomes" id="UP000467841">
    <property type="component" value="Unassembled WGS sequence"/>
</dbReference>
<reference evidence="2" key="1">
    <citation type="submission" date="2020-01" db="EMBL/GenBank/DDBJ databases">
        <authorList>
            <person name="Mishra B."/>
        </authorList>
    </citation>
    <scope>NUCLEOTIDE SEQUENCE [LARGE SCALE GENOMIC DNA]</scope>
</reference>
<feature type="compositionally biased region" description="Basic and acidic residues" evidence="1">
    <location>
        <begin position="92"/>
        <end position="110"/>
    </location>
</feature>
<evidence type="ECO:0000313" key="3">
    <source>
        <dbReference type="Proteomes" id="UP000467841"/>
    </source>
</evidence>
<comment type="caution">
    <text evidence="2">The sequence shown here is derived from an EMBL/GenBank/DDBJ whole genome shotgun (WGS) entry which is preliminary data.</text>
</comment>
<feature type="region of interest" description="Disordered" evidence="1">
    <location>
        <begin position="21"/>
        <end position="131"/>
    </location>
</feature>
<feature type="compositionally biased region" description="Pro residues" evidence="1">
    <location>
        <begin position="66"/>
        <end position="79"/>
    </location>
</feature>
<evidence type="ECO:0000256" key="1">
    <source>
        <dbReference type="SAM" id="MobiDB-lite"/>
    </source>
</evidence>
<sequence>MPSSLAWLTAPLLRLHQSRFRRRNHALPPPSVSQSLPDARLRRRLSPLPPSQPPRPPSRPQQRPSLRPPPSSCDAPPHPLGWLHQEPLRGPGGEKRGRQPRPKKDAEKPEALPGKRNRDDHDDLPPPPKRQVSMIMGGFLDNDDSISAIKEYERKAVTAQRYPYIHKGIPTSPLRIRMRAGWTSLTSTHS</sequence>
<dbReference type="EMBL" id="CACVBM020000199">
    <property type="protein sequence ID" value="CAA7015717.1"/>
    <property type="molecule type" value="Genomic_DNA"/>
</dbReference>
<dbReference type="OrthoDB" id="913522at2759"/>